<keyword evidence="2" id="KW-0732">Signal</keyword>
<feature type="signal peptide" evidence="2">
    <location>
        <begin position="1"/>
        <end position="25"/>
    </location>
</feature>
<dbReference type="GO" id="GO:0016805">
    <property type="term" value="F:dipeptidase activity"/>
    <property type="evidence" value="ECO:0007669"/>
    <property type="project" value="InterPro"/>
</dbReference>
<proteinExistence type="predicted"/>
<accession>A0A1I4UDB6</accession>
<reference evidence="3 4" key="1">
    <citation type="submission" date="2016-10" db="EMBL/GenBank/DDBJ databases">
        <authorList>
            <person name="de Groot N.N."/>
        </authorList>
    </citation>
    <scope>NUCLEOTIDE SEQUENCE [LARGE SCALE GENOMIC DNA]</scope>
    <source>
        <strain evidence="3 4">CGMCC 4.1877</strain>
    </source>
</reference>
<evidence type="ECO:0000256" key="2">
    <source>
        <dbReference type="SAM" id="SignalP"/>
    </source>
</evidence>
<sequence length="605" mass="64512">MRRRTATAGVLGLLLALVSVAPAQAAEAPRPPGPTPPDKSFAVYIGANHTADGHPFLGGFGHEPSSHWVDVVPRRQHPPGATMPVGATAEAELPGELTRIPQAPETARYLTSHYSEFVGFPAPLTNGGLNEHGVAARDVWSDSRPELVEQTPAPQRGPTYSDLSRIAMERAHTAREAVEIVGGLIDRYGYTTYGGNSHLFADAHEGWVLVEMAGGQGLWAAERLGPDDVRVSYPGYIGEFPTTPDADHLSSPNLVSYAAERGWWRPGTPFDVQQVYGTPFPGRPVPVGGVADPADPSPYRHPPSLEEEFRRLAPVTLQDVQRIVRDPRWSDDRSGYGQVAELADDVPDPGLRTLWLAVTAAATAPYVPFHIGTTEVPVEYRQHRYLTHDSAAEYLDPQFAEQEATEYATQTFKRLMYATCARPEQYLGTVTAAFEGFEAAAVQELPDVQRRAAERYAAGDPAGAERELTAATARWATDGLALGNHLLDDVLARSRADGGLREPEVAVPPGETVGAQSRSMTLRSEESARDRVNCDLGGGWADGGTLARKGDYGDPADVPDHRGGTGGLPAWAVVAAAAGGLVVGGAVVGGAVGWTARRRGGKSGS</sequence>
<dbReference type="Pfam" id="PF03577">
    <property type="entry name" value="Peptidase_C69"/>
    <property type="match status" value="1"/>
</dbReference>
<dbReference type="GO" id="GO:0006508">
    <property type="term" value="P:proteolysis"/>
    <property type="evidence" value="ECO:0007669"/>
    <property type="project" value="InterPro"/>
</dbReference>
<keyword evidence="4" id="KW-1185">Reference proteome</keyword>
<dbReference type="RefSeq" id="WP_093338240.1">
    <property type="nucleotide sequence ID" value="NZ_FOUY01000004.1"/>
</dbReference>
<dbReference type="STRING" id="260086.SAMN05216207_100431"/>
<feature type="chain" id="PRO_5011607170" evidence="2">
    <location>
        <begin position="26"/>
        <end position="605"/>
    </location>
</feature>
<keyword evidence="1" id="KW-1133">Transmembrane helix</keyword>
<name>A0A1I4UDB6_PSUAM</name>
<evidence type="ECO:0000313" key="4">
    <source>
        <dbReference type="Proteomes" id="UP000199614"/>
    </source>
</evidence>
<dbReference type="PANTHER" id="PTHR12994:SF17">
    <property type="entry name" value="LD30995P"/>
    <property type="match status" value="1"/>
</dbReference>
<gene>
    <name evidence="3" type="ORF">SAMN05216207_100431</name>
</gene>
<feature type="transmembrane region" description="Helical" evidence="1">
    <location>
        <begin position="570"/>
        <end position="596"/>
    </location>
</feature>
<keyword evidence="1" id="KW-0472">Membrane</keyword>
<dbReference type="Gene3D" id="3.60.60.10">
    <property type="entry name" value="Penicillin V Acylase, Chain A"/>
    <property type="match status" value="1"/>
</dbReference>
<protein>
    <submittedName>
        <fullName evidence="3">Peptidase family C69</fullName>
    </submittedName>
</protein>
<dbReference type="OrthoDB" id="5147328at2"/>
<dbReference type="GO" id="GO:0070004">
    <property type="term" value="F:cysteine-type exopeptidase activity"/>
    <property type="evidence" value="ECO:0007669"/>
    <property type="project" value="InterPro"/>
</dbReference>
<organism evidence="3 4">
    <name type="scientific">Pseudonocardia ammonioxydans</name>
    <dbReference type="NCBI Taxonomy" id="260086"/>
    <lineage>
        <taxon>Bacteria</taxon>
        <taxon>Bacillati</taxon>
        <taxon>Actinomycetota</taxon>
        <taxon>Actinomycetes</taxon>
        <taxon>Pseudonocardiales</taxon>
        <taxon>Pseudonocardiaceae</taxon>
        <taxon>Pseudonocardia</taxon>
    </lineage>
</organism>
<keyword evidence="1" id="KW-0812">Transmembrane</keyword>
<dbReference type="EMBL" id="FOUY01000004">
    <property type="protein sequence ID" value="SFM86968.1"/>
    <property type="molecule type" value="Genomic_DNA"/>
</dbReference>
<evidence type="ECO:0000313" key="3">
    <source>
        <dbReference type="EMBL" id="SFM86968.1"/>
    </source>
</evidence>
<dbReference type="Proteomes" id="UP000199614">
    <property type="component" value="Unassembled WGS sequence"/>
</dbReference>
<dbReference type="PANTHER" id="PTHR12994">
    <property type="entry name" value="SECERNIN"/>
    <property type="match status" value="1"/>
</dbReference>
<evidence type="ECO:0000256" key="1">
    <source>
        <dbReference type="SAM" id="Phobius"/>
    </source>
</evidence>
<dbReference type="AlphaFoldDB" id="A0A1I4UDB6"/>
<dbReference type="InterPro" id="IPR005322">
    <property type="entry name" value="Peptidase_C69"/>
</dbReference>